<dbReference type="AlphaFoldDB" id="A0A1Y6CSH7"/>
<proteinExistence type="predicted"/>
<name>A0A1Y6CSH7_9BACT</name>
<evidence type="ECO:0000313" key="1">
    <source>
        <dbReference type="EMBL" id="SMF74681.1"/>
    </source>
</evidence>
<reference evidence="2" key="1">
    <citation type="submission" date="2017-04" db="EMBL/GenBank/DDBJ databases">
        <authorList>
            <person name="Varghese N."/>
            <person name="Submissions S."/>
        </authorList>
    </citation>
    <scope>NUCLEOTIDE SEQUENCE [LARGE SCALE GENOMIC DNA]</scope>
    <source>
        <strain evidence="2">RKEM611</strain>
    </source>
</reference>
<dbReference type="SUPFAM" id="SSF69322">
    <property type="entry name" value="Tricorn protease domain 2"/>
    <property type="match status" value="1"/>
</dbReference>
<keyword evidence="2" id="KW-1185">Reference proteome</keyword>
<dbReference type="RefSeq" id="WP_132324650.1">
    <property type="nucleotide sequence ID" value="NZ_FWZT01000028.1"/>
</dbReference>
<sequence length="820" mass="92067">MNVPVTILEDDKYGRIENLLESAALHRSLGNQVEAAVSALEAESVRRSLFLEEDKELYWKATLNALVNAKNKLTIRNKVLDRSGGKGRSVYPLQNGGFIFVRYSELSSLVRSFSNTGELKATLEVSNQLTSEQVVNNHILIGTSKNEYSLLDSNLRKVQSWIVPSKSMIKISDDLSTVIVVSKTIDMIRSGRKIKLAEYPGPVFEKFKNLSIHPNGERIYLATKNELVAFDKNGQRIYTRMLNDKHITELTLISFDQYSKDIVFVNGVRSTDTELLVFKELKSGLLEKTTSKKFPSRVFHSDLKKGKNFFYGQLGKKVFRFDPSIDEVSELNLPEGYLTWAYDERVDGIFVHSSSEKYIISPGFDRFDVSSYSNGFPAGRTVEIVNLQGGQFFKVIDSENSRFSIIDRNLNRLYSSNLSNSDWSIAVSYKKDFALVYGKNNQELFFEDLQPFKSVTTELGTTCVSPDSASSTMDYIIFKDCKGRPFVYNAKSREMSFNGSFSKERGFSIIQAQKGSGQHLLTVSNNKLSRWKISEGLQKDGEISFGSNIKKLLSLGEDFHLVFLVGGTAIRMNNNLSKVETLVEGLPVFYFNSSSSNGNIVYDFDSSSQTVYLSAVLDDLPVLVVHRPGNTKLIQVQDYLPSTDTPTLVNATIESISVEEVEERINLGFHDGNVLILDLPSKSASEVVAQSEILFSLVSSTRGVVGYSEDQTVVRYSEGMTEILDRCEGCYFVKYYPGVSYVTTNGRQPSLRTADGEVIFALEGERSLKQLFYHDQGAILLKSESLVHLDLNHTKLVKEMCGILKSYLVQHKLEKKLCSI</sequence>
<evidence type="ECO:0000313" key="2">
    <source>
        <dbReference type="Proteomes" id="UP000192907"/>
    </source>
</evidence>
<gene>
    <name evidence="1" type="ORF">SAMN06296036_12862</name>
</gene>
<protein>
    <submittedName>
        <fullName evidence="1">Uncharacterized protein</fullName>
    </submittedName>
</protein>
<dbReference type="EMBL" id="FWZT01000028">
    <property type="protein sequence ID" value="SMF74681.1"/>
    <property type="molecule type" value="Genomic_DNA"/>
</dbReference>
<accession>A0A1Y6CSH7</accession>
<organism evidence="1 2">
    <name type="scientific">Pseudobacteriovorax antillogorgiicola</name>
    <dbReference type="NCBI Taxonomy" id="1513793"/>
    <lineage>
        <taxon>Bacteria</taxon>
        <taxon>Pseudomonadati</taxon>
        <taxon>Bdellovibrionota</taxon>
        <taxon>Oligoflexia</taxon>
        <taxon>Oligoflexales</taxon>
        <taxon>Pseudobacteriovoracaceae</taxon>
        <taxon>Pseudobacteriovorax</taxon>
    </lineage>
</organism>
<dbReference type="Proteomes" id="UP000192907">
    <property type="component" value="Unassembled WGS sequence"/>
</dbReference>